<keyword evidence="8" id="KW-0862">Zinc</keyword>
<comment type="pathway">
    <text evidence="2">Cofactor biosynthesis; pyrroloquinoline quinone biosynthesis.</text>
</comment>
<comment type="function">
    <text evidence="11">Required for coenzyme pyrroloquinoline quinone (PQQ) biosynthesis. It is thought that this protein is a protease that cleaves peptides bond in a small peptide (gene pqqA), providing the glutamate and tyrosine residues which are necessary for the synthesis of PQQ.</text>
</comment>
<name>A0A5R8YXB8_9PSED</name>
<dbReference type="GO" id="GO:0006508">
    <property type="term" value="P:proteolysis"/>
    <property type="evidence" value="ECO:0007669"/>
    <property type="project" value="UniProtKB-KW"/>
</dbReference>
<evidence type="ECO:0000259" key="15">
    <source>
        <dbReference type="Pfam" id="PF22456"/>
    </source>
</evidence>
<dbReference type="InterPro" id="IPR050626">
    <property type="entry name" value="Peptidase_M16"/>
</dbReference>
<feature type="domain" description="Peptidase M16 N-terminal" evidence="13">
    <location>
        <begin position="19"/>
        <end position="148"/>
    </location>
</feature>
<dbReference type="Pfam" id="PF00675">
    <property type="entry name" value="Peptidase_M16"/>
    <property type="match status" value="1"/>
</dbReference>
<evidence type="ECO:0000256" key="11">
    <source>
        <dbReference type="ARBA" id="ARBA00024932"/>
    </source>
</evidence>
<evidence type="ECO:0000313" key="17">
    <source>
        <dbReference type="Proteomes" id="UP000309819"/>
    </source>
</evidence>
<comment type="caution">
    <text evidence="16">The sequence shown here is derived from an EMBL/GenBank/DDBJ whole genome shotgun (WGS) entry which is preliminary data.</text>
</comment>
<dbReference type="GO" id="GO:0004222">
    <property type="term" value="F:metalloendopeptidase activity"/>
    <property type="evidence" value="ECO:0007669"/>
    <property type="project" value="InterPro"/>
</dbReference>
<dbReference type="EMBL" id="VAUO01000007">
    <property type="protein sequence ID" value="TLP58090.1"/>
    <property type="molecule type" value="Genomic_DNA"/>
</dbReference>
<keyword evidence="5" id="KW-0645">Protease</keyword>
<evidence type="ECO:0000256" key="7">
    <source>
        <dbReference type="ARBA" id="ARBA00022801"/>
    </source>
</evidence>
<dbReference type="SUPFAM" id="SSF63411">
    <property type="entry name" value="LuxS/MPP-like metallohydrolase"/>
    <property type="match status" value="2"/>
</dbReference>
<dbReference type="Proteomes" id="UP000309819">
    <property type="component" value="Unassembled WGS sequence"/>
</dbReference>
<evidence type="ECO:0000259" key="13">
    <source>
        <dbReference type="Pfam" id="PF00675"/>
    </source>
</evidence>
<evidence type="ECO:0000256" key="8">
    <source>
        <dbReference type="ARBA" id="ARBA00022833"/>
    </source>
</evidence>
<dbReference type="AlphaFoldDB" id="A0A5R8YXB8"/>
<dbReference type="PANTHER" id="PTHR43690:SF18">
    <property type="entry name" value="INSULIN-DEGRADING ENZYME-RELATED"/>
    <property type="match status" value="1"/>
</dbReference>
<evidence type="ECO:0000256" key="1">
    <source>
        <dbReference type="ARBA" id="ARBA00001947"/>
    </source>
</evidence>
<evidence type="ECO:0000256" key="6">
    <source>
        <dbReference type="ARBA" id="ARBA00022723"/>
    </source>
</evidence>
<dbReference type="InterPro" id="IPR054734">
    <property type="entry name" value="PqqF-like_C_4"/>
</dbReference>
<dbReference type="Pfam" id="PF22455">
    <property type="entry name" value="PqqF_C_3"/>
    <property type="match status" value="1"/>
</dbReference>
<dbReference type="InterPro" id="IPR001431">
    <property type="entry name" value="Pept_M16_Zn_BS"/>
</dbReference>
<comment type="similarity">
    <text evidence="3">Belongs to the peptidase M16 family.</text>
</comment>
<proteinExistence type="inferred from homology"/>
<evidence type="ECO:0000256" key="10">
    <source>
        <dbReference type="ARBA" id="ARBA00023049"/>
    </source>
</evidence>
<gene>
    <name evidence="16" type="primary">pqqF</name>
    <name evidence="16" type="ORF">FEM01_15520</name>
</gene>
<dbReference type="PANTHER" id="PTHR43690">
    <property type="entry name" value="NARDILYSIN"/>
    <property type="match status" value="1"/>
</dbReference>
<evidence type="ECO:0000259" key="14">
    <source>
        <dbReference type="Pfam" id="PF22455"/>
    </source>
</evidence>
<evidence type="ECO:0000256" key="5">
    <source>
        <dbReference type="ARBA" id="ARBA00022670"/>
    </source>
</evidence>
<sequence>MPDAIRHITLPNGLQLTLRHAPRLKRAAAALRVHAGSHDAPRRWPGLAHFLEHLFFLGTPRFPLEDGLMRYVQGLGGQVNASTRERTTDYFFEVPPNALGGGLERLCQMLAEPDLSLARQRREREVIHAEFIAWSRNPEAQRQFALLQAVSPRHPLCAFHAGNRYTLALGDAAFQQALARFHHDFYQGGQLVLSLAGPQALDELEQLGRQYAVLFRAGRRAVQKSPPPLLDGPLRSDALLFAHDHLPPGAQHALDLLLSHLTDTRAGGWLAELDLRGWLRECTAHTLHAHAGQLLWHIALQLTEQASHTQAQALLHGWLGFLQRQDLLHLNHAYAQVQQRRAQAAEALELARRDSEGRPFAGLDAHGLKALEALLSDLPQGTDGHWRLPGEEPLLDTAHLAASAPLPASLSLSDGLPCTRQFAALYLRWQIPSPLRARLLLILQSALRPLQTRAERASLQLNLSAAGEHWELRIAGDPLSVIRATAEALALLRAPAAEHWHREAAAEPALIPLRALLKALPDALHAYDPPTPPACQPTQASLDGLWQQARWHGLAIGFDNAQLGALGAALKGVMGQPGEPCAVRSPAGRRWQQVHVPGSEAALLLFCPLPEALQAAGRLLAQLLQGPVYQRLRVELQLGYAVFSTFRQIDGVGGLLFGVQSPRGSHAQILDHLLTLLGEGIHLNAAAREQLAKQFDEAAMPNAEVAQWAWQAHIGKHNSDLSCISTSILKLEQPSLDALLQQLISARHGWLCLANAHAPDARWQ</sequence>
<dbReference type="GO" id="GO:0018189">
    <property type="term" value="P:pyrroloquinoline quinone biosynthetic process"/>
    <property type="evidence" value="ECO:0007669"/>
    <property type="project" value="UniProtKB-UniPathway"/>
</dbReference>
<feature type="domain" description="Coenzyme PQQ synthesis protein F C-terminal lobe" evidence="14">
    <location>
        <begin position="423"/>
        <end position="555"/>
    </location>
</feature>
<dbReference type="PROSITE" id="PS00143">
    <property type="entry name" value="INSULINASE"/>
    <property type="match status" value="1"/>
</dbReference>
<evidence type="ECO:0000256" key="9">
    <source>
        <dbReference type="ARBA" id="ARBA00022905"/>
    </source>
</evidence>
<protein>
    <recommendedName>
        <fullName evidence="4">Coenzyme PQQ synthesis protein F</fullName>
    </recommendedName>
    <alternativeName>
        <fullName evidence="12">Pyrroloquinoline quinone biosynthesis protein F</fullName>
    </alternativeName>
</protein>
<evidence type="ECO:0000256" key="4">
    <source>
        <dbReference type="ARBA" id="ARBA00015088"/>
    </source>
</evidence>
<dbReference type="UniPathway" id="UPA00539"/>
<accession>A0A5R8YXB8</accession>
<dbReference type="InterPro" id="IPR011249">
    <property type="entry name" value="Metalloenz_LuxS/M16"/>
</dbReference>
<comment type="cofactor">
    <cofactor evidence="1">
        <name>Zn(2+)</name>
        <dbReference type="ChEBI" id="CHEBI:29105"/>
    </cofactor>
</comment>
<evidence type="ECO:0000256" key="3">
    <source>
        <dbReference type="ARBA" id="ARBA00007261"/>
    </source>
</evidence>
<dbReference type="Pfam" id="PF22456">
    <property type="entry name" value="PqqF-like_C_4"/>
    <property type="match status" value="1"/>
</dbReference>
<dbReference type="InterPro" id="IPR011844">
    <property type="entry name" value="PQQ_synth_PqqF"/>
</dbReference>
<keyword evidence="7 16" id="KW-0378">Hydrolase</keyword>
<dbReference type="NCBIfam" id="TIGR02110">
    <property type="entry name" value="PQQ_syn_pqqF"/>
    <property type="match status" value="1"/>
</dbReference>
<evidence type="ECO:0000256" key="12">
    <source>
        <dbReference type="ARBA" id="ARBA00030977"/>
    </source>
</evidence>
<organism evidence="16 17">
    <name type="scientific">Pseudomonas mosselii</name>
    <dbReference type="NCBI Taxonomy" id="78327"/>
    <lineage>
        <taxon>Bacteria</taxon>
        <taxon>Pseudomonadati</taxon>
        <taxon>Pseudomonadota</taxon>
        <taxon>Gammaproteobacteria</taxon>
        <taxon>Pseudomonadales</taxon>
        <taxon>Pseudomonadaceae</taxon>
        <taxon>Pseudomonas</taxon>
    </lineage>
</organism>
<evidence type="ECO:0000256" key="2">
    <source>
        <dbReference type="ARBA" id="ARBA00004886"/>
    </source>
</evidence>
<feature type="domain" description="Coenzyme PQQ synthesis protein F-like C-terminal lobe" evidence="15">
    <location>
        <begin position="619"/>
        <end position="693"/>
    </location>
</feature>
<reference evidence="16 17" key="1">
    <citation type="submission" date="2019-05" db="EMBL/GenBank/DDBJ databases">
        <title>Pseudomonas sp. SC006 isolated from lettuce that can produce HBGAs.</title>
        <authorList>
            <person name="Wang D."/>
            <person name="Liao N."/>
            <person name="Liu D."/>
            <person name="Zhang Z."/>
            <person name="Zou S."/>
        </authorList>
    </citation>
    <scope>NUCLEOTIDE SEQUENCE [LARGE SCALE GENOMIC DNA]</scope>
    <source>
        <strain evidence="16 17">SC006</strain>
    </source>
</reference>
<dbReference type="GO" id="GO:0008270">
    <property type="term" value="F:zinc ion binding"/>
    <property type="evidence" value="ECO:0007669"/>
    <property type="project" value="InterPro"/>
</dbReference>
<dbReference type="InterPro" id="IPR054733">
    <property type="entry name" value="PqqF_C_3"/>
</dbReference>
<keyword evidence="6" id="KW-0479">Metal-binding</keyword>
<keyword evidence="10" id="KW-0482">Metalloprotease</keyword>
<keyword evidence="17" id="KW-1185">Reference proteome</keyword>
<keyword evidence="9" id="KW-0884">PQQ biosynthesis</keyword>
<evidence type="ECO:0000313" key="16">
    <source>
        <dbReference type="EMBL" id="TLP58090.1"/>
    </source>
</evidence>
<dbReference type="Gene3D" id="3.30.830.10">
    <property type="entry name" value="Metalloenzyme, LuxS/M16 peptidase-like"/>
    <property type="match status" value="2"/>
</dbReference>
<dbReference type="InterPro" id="IPR011765">
    <property type="entry name" value="Pept_M16_N"/>
</dbReference>
<dbReference type="RefSeq" id="WP_138220372.1">
    <property type="nucleotide sequence ID" value="NZ_VAUO01000007.1"/>
</dbReference>
<dbReference type="OrthoDB" id="9811314at2"/>